<evidence type="ECO:0000256" key="4">
    <source>
        <dbReference type="ARBA" id="ARBA00023242"/>
    </source>
</evidence>
<evidence type="ECO:0000256" key="6">
    <source>
        <dbReference type="SAM" id="MobiDB-lite"/>
    </source>
</evidence>
<sequence>MVSDLLTCMQYEMYVIEKNSWKTAEAARLLYEMFLQFPDKPALWREVATVTAALRSDVQDKQMVFLRALFEALPPSVQCKLLSRAAERRGDALARAETVLLLLRRFPEVIPQHGVTLAESLLEGEKAEGHTSPINPYRRFFVCELLPLILARPDVCCLPNLLLKYLIRAAEFYIRYATRPPSAEPGLESNSERKSPARVGGLRISNAETATSGQGPVERSWSIPDPWHRLQDIIDALGSLDERWSSEGTTRMSPLQVSLGFFRHAFVYVQTLQPGLFAGSGPATQPSLVLAEDLSVVYSESENEWSRPTSKRRRLDECHDKSLSKEEEISRGYSISSPSLLPAAAEQLESFHLAREAWDILHSQPAYEKEFSGLCLQWKTDCWAWLRVFLVDMLIFQAQPLRALQFLQQQATPLAANAGSGSGVGEARRVLVQMAACQYALGEHTVACEHILELVSLLSLAGTDSLKPREEAVKVQSKSRKGQKLMLLPCTDGALLHYGLHLLLACLKVRAFADGRSDLALGHVIVLLQYDWPRGDALFLRAVQHICQQGSFQYENFFNYVTNIDMLEEFAFLRMPEGGRVNLELLPNQGLLVKQHTVTRGLSKGVKEDFRLAMERQTELTRQK</sequence>
<comment type="subunit">
    <text evidence="5">Component of the Integrator complex, composed of core subunits INTS1, INTS2, INTS3, INTS4, INTS5, INTS6, INTS7, INTS8, INTS9/RC74, INTS10, INTS11/CPSF3L, INTS12, INTS13, INTS14 and INTS15. The core complex associates with protein phosphatase 2A subunits PPP2CA and PPP2R1A, to form the Integrator-PP2A (INTAC) complex. INTS10 is part of the tail subcomplex, composed of INTS10, INTS13, INTS14 and INTS15.</text>
</comment>
<evidence type="ECO:0000256" key="1">
    <source>
        <dbReference type="ARBA" id="ARBA00004123"/>
    </source>
</evidence>
<evidence type="ECO:0000256" key="3">
    <source>
        <dbReference type="ARBA" id="ARBA00016811"/>
    </source>
</evidence>
<dbReference type="AlphaFoldDB" id="A0A8C4NDU9"/>
<dbReference type="PRINTS" id="PR02106">
    <property type="entry name" value="INTSUBUNIT10"/>
</dbReference>
<dbReference type="Ensembl" id="ENSEBUT00000001822.1">
    <property type="protein sequence ID" value="ENSEBUP00000001494.1"/>
    <property type="gene ID" value="ENSEBUG00000001294.1"/>
</dbReference>
<proteinExistence type="inferred from homology"/>
<name>A0A8C4NDU9_EPTBU</name>
<dbReference type="Pfam" id="PF21045">
    <property type="entry name" value="INT10"/>
    <property type="match status" value="2"/>
</dbReference>
<dbReference type="Proteomes" id="UP000694388">
    <property type="component" value="Unplaced"/>
</dbReference>
<comment type="similarity">
    <text evidence="2">Belongs to the Integrator subunit 10 family.</text>
</comment>
<keyword evidence="4" id="KW-0539">Nucleus</keyword>
<dbReference type="GO" id="GO:0016180">
    <property type="term" value="P:snRNA processing"/>
    <property type="evidence" value="ECO:0007669"/>
    <property type="project" value="InterPro"/>
</dbReference>
<comment type="subcellular location">
    <subcellularLocation>
        <location evidence="1">Nucleus</location>
    </subcellularLocation>
</comment>
<keyword evidence="8" id="KW-1185">Reference proteome</keyword>
<evidence type="ECO:0000313" key="7">
    <source>
        <dbReference type="Ensembl" id="ENSEBUP00000001494.1"/>
    </source>
</evidence>
<evidence type="ECO:0000313" key="8">
    <source>
        <dbReference type="Proteomes" id="UP000694388"/>
    </source>
</evidence>
<dbReference type="PANTHER" id="PTHR16055">
    <property type="entry name" value="INTEGRATOR COMPLEX SUBUNIT 10"/>
    <property type="match status" value="1"/>
</dbReference>
<evidence type="ECO:0000256" key="2">
    <source>
        <dbReference type="ARBA" id="ARBA00010391"/>
    </source>
</evidence>
<dbReference type="GeneTree" id="ENSGT00390000010950"/>
<evidence type="ECO:0000256" key="5">
    <source>
        <dbReference type="ARBA" id="ARBA00062419"/>
    </source>
</evidence>
<dbReference type="PANTHER" id="PTHR16055:SF2">
    <property type="entry name" value="INTEGRATOR COMPLEX SUBUNIT 10"/>
    <property type="match status" value="1"/>
</dbReference>
<reference evidence="7" key="2">
    <citation type="submission" date="2025-09" db="UniProtKB">
        <authorList>
            <consortium name="Ensembl"/>
        </authorList>
    </citation>
    <scope>IDENTIFICATION</scope>
</reference>
<feature type="region of interest" description="Disordered" evidence="6">
    <location>
        <begin position="182"/>
        <end position="219"/>
    </location>
</feature>
<accession>A0A8C4NDU9</accession>
<organism evidence="7 8">
    <name type="scientific">Eptatretus burgeri</name>
    <name type="common">Inshore hagfish</name>
    <dbReference type="NCBI Taxonomy" id="7764"/>
    <lineage>
        <taxon>Eukaryota</taxon>
        <taxon>Metazoa</taxon>
        <taxon>Chordata</taxon>
        <taxon>Craniata</taxon>
        <taxon>Vertebrata</taxon>
        <taxon>Cyclostomata</taxon>
        <taxon>Myxini</taxon>
        <taxon>Myxiniformes</taxon>
        <taxon>Myxinidae</taxon>
        <taxon>Eptatretinae</taxon>
        <taxon>Eptatretus</taxon>
    </lineage>
</organism>
<protein>
    <recommendedName>
        <fullName evidence="3">Integrator complex subunit 10</fullName>
    </recommendedName>
</protein>
<reference evidence="7" key="1">
    <citation type="submission" date="2025-08" db="UniProtKB">
        <authorList>
            <consortium name="Ensembl"/>
        </authorList>
    </citation>
    <scope>IDENTIFICATION</scope>
</reference>
<dbReference type="InterPro" id="IPR026164">
    <property type="entry name" value="Int_cplx_su10"/>
</dbReference>
<dbReference type="GO" id="GO:0032039">
    <property type="term" value="C:integrator complex"/>
    <property type="evidence" value="ECO:0007669"/>
    <property type="project" value="InterPro"/>
</dbReference>
<dbReference type="OMA" id="FYVKMFQ"/>